<evidence type="ECO:0000313" key="6">
    <source>
        <dbReference type="EMBL" id="ODH42648.1"/>
    </source>
</evidence>
<dbReference type="InterPro" id="IPR036770">
    <property type="entry name" value="Ankyrin_rpt-contain_sf"/>
</dbReference>
<evidence type="ECO:0000313" key="7">
    <source>
        <dbReference type="Proteomes" id="UP000242814"/>
    </source>
</evidence>
<evidence type="ECO:0000256" key="3">
    <source>
        <dbReference type="PROSITE-ProRule" id="PRU00023"/>
    </source>
</evidence>
<feature type="domain" description="BZIP" evidence="5">
    <location>
        <begin position="24"/>
        <end position="39"/>
    </location>
</feature>
<feature type="compositionally biased region" description="Basic and acidic residues" evidence="4">
    <location>
        <begin position="1"/>
        <end position="23"/>
    </location>
</feature>
<sequence length="390" mass="43455">MRQSSEEKNPEEKTTREVLDAKERRRLQNRIAQRNHRRKKAQLSGYQQQKPKDCLAGLVDARTNLGNNVKFTQQAPERKCRNLLGSFTVSPPHPINKHDYCDVPGLDDECRLPSTLWSPDNQTESTNTHSRQHFQEVNEASGTAIATKVWEIPALPSEPRGFQSSQFPEDMRKSGYLVTNSPDFNVPFEGTDSEISSPAAQSYTGSLSVAQSCPTVPDSRTPVSEDGLSIIGIPPGWRGNIFDSPRRFRSYSENAGRFPHNSPFLVRPENYPELARDQDDSEGKMALHLSAKNGHSNIVRCLLDFGSEINQQDMSGATALHYAAETGNVEVMKILLERGADGNITDLQGRTPLHIAAEKGHEAAVRVLIQSGARVDIQIQRKQVNQRYGT</sequence>
<dbReference type="PROSITE" id="PS50297">
    <property type="entry name" value="ANK_REP_REGION"/>
    <property type="match status" value="3"/>
</dbReference>
<evidence type="ECO:0000256" key="1">
    <source>
        <dbReference type="ARBA" id="ARBA00022737"/>
    </source>
</evidence>
<accession>A0A1D2JM94</accession>
<dbReference type="CDD" id="cd14688">
    <property type="entry name" value="bZIP_YAP"/>
    <property type="match status" value="1"/>
</dbReference>
<feature type="repeat" description="ANK" evidence="3">
    <location>
        <begin position="315"/>
        <end position="347"/>
    </location>
</feature>
<dbReference type="Pfam" id="PF12796">
    <property type="entry name" value="Ank_2"/>
    <property type="match status" value="1"/>
</dbReference>
<dbReference type="VEuPathDB" id="FungiDB:PABG_02383"/>
<dbReference type="SUPFAM" id="SSF48403">
    <property type="entry name" value="Ankyrin repeat"/>
    <property type="match status" value="1"/>
</dbReference>
<dbReference type="PANTHER" id="PTHR24171">
    <property type="entry name" value="ANKYRIN REPEAT DOMAIN-CONTAINING PROTEIN 39-RELATED"/>
    <property type="match status" value="1"/>
</dbReference>
<dbReference type="PROSITE" id="PS00036">
    <property type="entry name" value="BZIP_BASIC"/>
    <property type="match status" value="1"/>
</dbReference>
<dbReference type="InterPro" id="IPR002110">
    <property type="entry name" value="Ankyrin_rpt"/>
</dbReference>
<dbReference type="GO" id="GO:0003700">
    <property type="term" value="F:DNA-binding transcription factor activity"/>
    <property type="evidence" value="ECO:0007669"/>
    <property type="project" value="InterPro"/>
</dbReference>
<feature type="region of interest" description="Disordered" evidence="4">
    <location>
        <begin position="1"/>
        <end position="49"/>
    </location>
</feature>
<feature type="repeat" description="ANK" evidence="3">
    <location>
        <begin position="282"/>
        <end position="314"/>
    </location>
</feature>
<keyword evidence="1" id="KW-0677">Repeat</keyword>
<dbReference type="Proteomes" id="UP000242814">
    <property type="component" value="Unassembled WGS sequence"/>
</dbReference>
<feature type="repeat" description="ANK" evidence="3">
    <location>
        <begin position="348"/>
        <end position="380"/>
    </location>
</feature>
<keyword evidence="2 3" id="KW-0040">ANK repeat</keyword>
<dbReference type="PRINTS" id="PR01415">
    <property type="entry name" value="ANKYRIN"/>
</dbReference>
<proteinExistence type="predicted"/>
<protein>
    <recommendedName>
        <fullName evidence="5">BZIP domain-containing protein</fullName>
    </recommendedName>
</protein>
<feature type="compositionally biased region" description="Basic residues" evidence="4">
    <location>
        <begin position="24"/>
        <end position="41"/>
    </location>
</feature>
<dbReference type="EMBL" id="LZYO01000026">
    <property type="protein sequence ID" value="ODH42648.1"/>
    <property type="molecule type" value="Genomic_DNA"/>
</dbReference>
<dbReference type="PROSITE" id="PS50088">
    <property type="entry name" value="ANK_REPEAT"/>
    <property type="match status" value="3"/>
</dbReference>
<dbReference type="SMART" id="SM00248">
    <property type="entry name" value="ANK"/>
    <property type="match status" value="3"/>
</dbReference>
<reference evidence="6 7" key="1">
    <citation type="submission" date="2016-06" db="EMBL/GenBank/DDBJ databases">
        <authorList>
            <person name="Kjaerup R.B."/>
            <person name="Dalgaard T.S."/>
            <person name="Juul-Madsen H.R."/>
        </authorList>
    </citation>
    <scope>NUCLEOTIDE SEQUENCE [LARGE SCALE GENOMIC DNA]</scope>
    <source>
        <strain evidence="6 7">Pb300</strain>
    </source>
</reference>
<evidence type="ECO:0000259" key="5">
    <source>
        <dbReference type="PROSITE" id="PS00036"/>
    </source>
</evidence>
<dbReference type="AlphaFoldDB" id="A0A1D2JM94"/>
<gene>
    <name evidence="6" type="ORF">ACO22_01173</name>
</gene>
<name>A0A1D2JM94_PARBR</name>
<evidence type="ECO:0000256" key="2">
    <source>
        <dbReference type="ARBA" id="ARBA00023043"/>
    </source>
</evidence>
<dbReference type="InterPro" id="IPR004827">
    <property type="entry name" value="bZIP"/>
</dbReference>
<comment type="caution">
    <text evidence="6">The sequence shown here is derived from an EMBL/GenBank/DDBJ whole genome shotgun (WGS) entry which is preliminary data.</text>
</comment>
<dbReference type="Gene3D" id="1.25.40.20">
    <property type="entry name" value="Ankyrin repeat-containing domain"/>
    <property type="match status" value="2"/>
</dbReference>
<organism evidence="6 7">
    <name type="scientific">Paracoccidioides brasiliensis</name>
    <dbReference type="NCBI Taxonomy" id="121759"/>
    <lineage>
        <taxon>Eukaryota</taxon>
        <taxon>Fungi</taxon>
        <taxon>Dikarya</taxon>
        <taxon>Ascomycota</taxon>
        <taxon>Pezizomycotina</taxon>
        <taxon>Eurotiomycetes</taxon>
        <taxon>Eurotiomycetidae</taxon>
        <taxon>Onygenales</taxon>
        <taxon>Ajellomycetaceae</taxon>
        <taxon>Paracoccidioides</taxon>
    </lineage>
</organism>
<evidence type="ECO:0000256" key="4">
    <source>
        <dbReference type="SAM" id="MobiDB-lite"/>
    </source>
</evidence>
<dbReference type="VEuPathDB" id="FungiDB:PADG_00750"/>